<comment type="caution">
    <text evidence="2">The sequence shown here is derived from an EMBL/GenBank/DDBJ whole genome shotgun (WGS) entry which is preliminary data.</text>
</comment>
<dbReference type="PATRIC" id="fig|28229.3.peg.4717"/>
<evidence type="ECO:0008006" key="4">
    <source>
        <dbReference type="Google" id="ProtNLM"/>
    </source>
</evidence>
<dbReference type="AlphaFoldDB" id="A0A099KA53"/>
<feature type="transmembrane region" description="Helical" evidence="1">
    <location>
        <begin position="23"/>
        <end position="44"/>
    </location>
</feature>
<feature type="transmembrane region" description="Helical" evidence="1">
    <location>
        <begin position="91"/>
        <end position="111"/>
    </location>
</feature>
<gene>
    <name evidence="2" type="ORF">GAB14E_0771</name>
</gene>
<accession>A0A099KA53</accession>
<reference evidence="2 3" key="1">
    <citation type="submission" date="2014-08" db="EMBL/GenBank/DDBJ databases">
        <title>Genomic and Phenotypic Diversity of Colwellia psychrerythraea strains from Disparate Marine Basins.</title>
        <authorList>
            <person name="Techtmann S.M."/>
            <person name="Stelling S.C."/>
            <person name="Utturkar S.M."/>
            <person name="Alshibli N."/>
            <person name="Harris A."/>
            <person name="Brown S.D."/>
            <person name="Hazen T.C."/>
        </authorList>
    </citation>
    <scope>NUCLEOTIDE SEQUENCE [LARGE SCALE GENOMIC DNA]</scope>
    <source>
        <strain evidence="2 3">GAB14E</strain>
    </source>
</reference>
<organism evidence="2 3">
    <name type="scientific">Colwellia psychrerythraea</name>
    <name type="common">Vibrio psychroerythus</name>
    <dbReference type="NCBI Taxonomy" id="28229"/>
    <lineage>
        <taxon>Bacteria</taxon>
        <taxon>Pseudomonadati</taxon>
        <taxon>Pseudomonadota</taxon>
        <taxon>Gammaproteobacteria</taxon>
        <taxon>Alteromonadales</taxon>
        <taxon>Colwelliaceae</taxon>
        <taxon>Colwellia</taxon>
    </lineage>
</organism>
<evidence type="ECO:0000256" key="1">
    <source>
        <dbReference type="SAM" id="Phobius"/>
    </source>
</evidence>
<dbReference type="Proteomes" id="UP000029868">
    <property type="component" value="Unassembled WGS sequence"/>
</dbReference>
<dbReference type="Pfam" id="PF06961">
    <property type="entry name" value="DUF1294"/>
    <property type="match status" value="1"/>
</dbReference>
<name>A0A099KA53_COLPS</name>
<proteinExistence type="predicted"/>
<evidence type="ECO:0000313" key="3">
    <source>
        <dbReference type="Proteomes" id="UP000029868"/>
    </source>
</evidence>
<dbReference type="InterPro" id="IPR010718">
    <property type="entry name" value="DUF1294"/>
</dbReference>
<sequence length="119" mass="13898">MLAIFLSVIYFFAITVLSYYQYLSANLLLVFFAFNGISFLLYALDKYKAKQGYWRIKETTLHFVSLLGGWPGAALAQQLLKHKNRKAAFQVRYWLTIIANITVLTSMLYFYHGTNHYYS</sequence>
<keyword evidence="1" id="KW-0812">Transmembrane</keyword>
<protein>
    <recommendedName>
        <fullName evidence="4">DNA-binding protein</fullName>
    </recommendedName>
</protein>
<dbReference type="EMBL" id="JQEC01000075">
    <property type="protein sequence ID" value="KGJ86498.1"/>
    <property type="molecule type" value="Genomic_DNA"/>
</dbReference>
<evidence type="ECO:0000313" key="2">
    <source>
        <dbReference type="EMBL" id="KGJ86498.1"/>
    </source>
</evidence>
<keyword evidence="1" id="KW-1133">Transmembrane helix</keyword>
<keyword evidence="1" id="KW-0472">Membrane</keyword>